<dbReference type="OrthoDB" id="10377994at2759"/>
<sequence length="99" mass="11283">LHSPMSYATDRSAPQASGRAGMFCRQDEWVLRVTATWSSFAGDTSRARRYADFGTVPWSWFVFLACYTCHACRQGRPMPGLCLHKIAWVPHTSYTHVRL</sequence>
<dbReference type="HOGENOM" id="CLU_2320153_0_0_1"/>
<evidence type="ECO:0000313" key="1">
    <source>
        <dbReference type="EMBL" id="EMD93336.1"/>
    </source>
</evidence>
<dbReference type="AlphaFoldDB" id="M2UI57"/>
<proteinExistence type="predicted"/>
<name>M2UI57_COCH5</name>
<accession>M2UI57</accession>
<dbReference type="OMA" id="CRQDEWV"/>
<feature type="non-terminal residue" evidence="1">
    <location>
        <position position="1"/>
    </location>
</feature>
<dbReference type="Proteomes" id="UP000016936">
    <property type="component" value="Unassembled WGS sequence"/>
</dbReference>
<protein>
    <submittedName>
        <fullName evidence="1">Uncharacterized protein</fullName>
    </submittedName>
</protein>
<dbReference type="EMBL" id="KB445573">
    <property type="protein sequence ID" value="EMD93336.1"/>
    <property type="molecule type" value="Genomic_DNA"/>
</dbReference>
<keyword evidence="2" id="KW-1185">Reference proteome</keyword>
<reference evidence="1 2" key="1">
    <citation type="journal article" date="2012" name="PLoS Pathog.">
        <title>Diverse lifestyles and strategies of plant pathogenesis encoded in the genomes of eighteen Dothideomycetes fungi.</title>
        <authorList>
            <person name="Ohm R.A."/>
            <person name="Feau N."/>
            <person name="Henrissat B."/>
            <person name="Schoch C.L."/>
            <person name="Horwitz B.A."/>
            <person name="Barry K.W."/>
            <person name="Condon B.J."/>
            <person name="Copeland A.C."/>
            <person name="Dhillon B."/>
            <person name="Glaser F."/>
            <person name="Hesse C.N."/>
            <person name="Kosti I."/>
            <person name="LaButti K."/>
            <person name="Lindquist E.A."/>
            <person name="Lucas S."/>
            <person name="Salamov A.A."/>
            <person name="Bradshaw R.E."/>
            <person name="Ciuffetti L."/>
            <person name="Hamelin R.C."/>
            <person name="Kema G.H.J."/>
            <person name="Lawrence C."/>
            <person name="Scott J.A."/>
            <person name="Spatafora J.W."/>
            <person name="Turgeon B.G."/>
            <person name="de Wit P.J.G.M."/>
            <person name="Zhong S."/>
            <person name="Goodwin S.B."/>
            <person name="Grigoriev I.V."/>
        </authorList>
    </citation>
    <scope>NUCLEOTIDE SEQUENCE [LARGE SCALE GENOMIC DNA]</scope>
    <source>
        <strain evidence="2">C5 / ATCC 48332 / race O</strain>
    </source>
</reference>
<organism evidence="1 2">
    <name type="scientific">Cochliobolus heterostrophus (strain C5 / ATCC 48332 / race O)</name>
    <name type="common">Southern corn leaf blight fungus</name>
    <name type="synonym">Bipolaris maydis</name>
    <dbReference type="NCBI Taxonomy" id="701091"/>
    <lineage>
        <taxon>Eukaryota</taxon>
        <taxon>Fungi</taxon>
        <taxon>Dikarya</taxon>
        <taxon>Ascomycota</taxon>
        <taxon>Pezizomycotina</taxon>
        <taxon>Dothideomycetes</taxon>
        <taxon>Pleosporomycetidae</taxon>
        <taxon>Pleosporales</taxon>
        <taxon>Pleosporineae</taxon>
        <taxon>Pleosporaceae</taxon>
        <taxon>Bipolaris</taxon>
    </lineage>
</organism>
<reference evidence="2" key="2">
    <citation type="journal article" date="2013" name="PLoS Genet.">
        <title>Comparative genome structure, secondary metabolite, and effector coding capacity across Cochliobolus pathogens.</title>
        <authorList>
            <person name="Condon B.J."/>
            <person name="Leng Y."/>
            <person name="Wu D."/>
            <person name="Bushley K.E."/>
            <person name="Ohm R.A."/>
            <person name="Otillar R."/>
            <person name="Martin J."/>
            <person name="Schackwitz W."/>
            <person name="Grimwood J."/>
            <person name="MohdZainudin N."/>
            <person name="Xue C."/>
            <person name="Wang R."/>
            <person name="Manning V.A."/>
            <person name="Dhillon B."/>
            <person name="Tu Z.J."/>
            <person name="Steffenson B.J."/>
            <person name="Salamov A."/>
            <person name="Sun H."/>
            <person name="Lowry S."/>
            <person name="LaButti K."/>
            <person name="Han J."/>
            <person name="Copeland A."/>
            <person name="Lindquist E."/>
            <person name="Barry K."/>
            <person name="Schmutz J."/>
            <person name="Baker S.E."/>
            <person name="Ciuffetti L.M."/>
            <person name="Grigoriev I.V."/>
            <person name="Zhong S."/>
            <person name="Turgeon B.G."/>
        </authorList>
    </citation>
    <scope>NUCLEOTIDE SEQUENCE [LARGE SCALE GENOMIC DNA]</scope>
    <source>
        <strain evidence="2">C5 / ATCC 48332 / race O</strain>
    </source>
</reference>
<gene>
    <name evidence="1" type="ORF">COCHEDRAFT_1095369</name>
</gene>
<evidence type="ECO:0000313" key="2">
    <source>
        <dbReference type="Proteomes" id="UP000016936"/>
    </source>
</evidence>